<keyword evidence="7" id="KW-0808">Transferase</keyword>
<feature type="transmembrane region" description="Helical" evidence="8">
    <location>
        <begin position="116"/>
        <end position="134"/>
    </location>
</feature>
<dbReference type="PANTHER" id="PTHR13285">
    <property type="entry name" value="ACYLTRANSFERASE"/>
    <property type="match status" value="1"/>
</dbReference>
<dbReference type="PANTHER" id="PTHR13285:SF18">
    <property type="entry name" value="PROTEIN-CYSTEINE N-PALMITOYLTRANSFERASE RASP"/>
    <property type="match status" value="1"/>
</dbReference>
<dbReference type="InterPro" id="IPR051085">
    <property type="entry name" value="MB_O-acyltransferase"/>
</dbReference>
<dbReference type="KEGG" id="pxv:FXF36_00995"/>
<feature type="transmembrane region" description="Helical" evidence="8">
    <location>
        <begin position="21"/>
        <end position="42"/>
    </location>
</feature>
<dbReference type="GO" id="GO:0016746">
    <property type="term" value="F:acyltransferase activity"/>
    <property type="evidence" value="ECO:0007669"/>
    <property type="project" value="UniProtKB-KW"/>
</dbReference>
<evidence type="ECO:0000256" key="7">
    <source>
        <dbReference type="PIRNR" id="PIRNR016636"/>
    </source>
</evidence>
<feature type="transmembrane region" description="Helical" evidence="8">
    <location>
        <begin position="312"/>
        <end position="331"/>
    </location>
</feature>
<feature type="transmembrane region" description="Helical" evidence="8">
    <location>
        <begin position="141"/>
        <end position="160"/>
    </location>
</feature>
<evidence type="ECO:0000256" key="4">
    <source>
        <dbReference type="ARBA" id="ARBA00022692"/>
    </source>
</evidence>
<proteinExistence type="inferred from homology"/>
<sequence>MGRLNNVYLNRYRLSGRIPMTLSDLNFIFRGLPLFLIIYYIFPAKAKPWVLLLASVLFYALNDYLLLGVLIFFTFVNYFLGKLVSKEKKSAFIFSIILNAGLLIGFKVAGRLDKSILLPLGLSFYVFKMISFQADLYRKRVCQFSFVNMAVYFSMFPQIISGPISRYDFVTANRFWIKGEEGTSKKERFFEILGNIEDGLRYFAIGLFMKVIVADHISALWAELKTIGYESISTPMAWIGAYTYSMNLYFDFWGYSLMAAGVGVMLGFPFIENFIQPYCATSISDFYRRWHATLGSWFKDYIYIPLGGSKKGIVRTIFNLLVVWAITGIWHGMTVNFLIWAAVIFVIIVVEKFILSKHERLFKIIGRINVLVVIPCTWVIFTIHSIRKIGTYFLRLFPVINNGIAVNEDDFLHFVPPYLPYLLIGLVLAMPFCQSFFRKYKDNVFVTLIIFAMFWVSIFSLANSAGNPFMYLRF</sequence>
<feature type="transmembrane region" description="Helical" evidence="8">
    <location>
        <begin position="444"/>
        <end position="462"/>
    </location>
</feature>
<evidence type="ECO:0000256" key="3">
    <source>
        <dbReference type="ARBA" id="ARBA00022475"/>
    </source>
</evidence>
<dbReference type="InterPro" id="IPR024194">
    <property type="entry name" value="Ac/AlaTfrase_AlgI/DltB"/>
</dbReference>
<dbReference type="Pfam" id="PF03062">
    <property type="entry name" value="MBOAT"/>
    <property type="match status" value="1"/>
</dbReference>
<evidence type="ECO:0000313" key="9">
    <source>
        <dbReference type="EMBL" id="QFJ53545.1"/>
    </source>
</evidence>
<reference evidence="10" key="1">
    <citation type="submission" date="2019-08" db="EMBL/GenBank/DDBJ databases">
        <title>Complete Genome Sequence of the Polysaccharide-Degrading Rumen Bacterium Pseudobutyrivibrio xylanivorans MA3014.</title>
        <authorList>
            <person name="Palevich N."/>
            <person name="Maclean P.H."/>
            <person name="Kelly W.J."/>
            <person name="Leahy S.C."/>
            <person name="Rakonjac J."/>
            <person name="Attwood G.T."/>
        </authorList>
    </citation>
    <scope>NUCLEOTIDE SEQUENCE [LARGE SCALE GENOMIC DNA]</scope>
    <source>
        <strain evidence="10">MA3014</strain>
    </source>
</reference>
<organism evidence="9 10">
    <name type="scientific">Pseudobutyrivibrio xylanivorans</name>
    <dbReference type="NCBI Taxonomy" id="185007"/>
    <lineage>
        <taxon>Bacteria</taxon>
        <taxon>Bacillati</taxon>
        <taxon>Bacillota</taxon>
        <taxon>Clostridia</taxon>
        <taxon>Lachnospirales</taxon>
        <taxon>Lachnospiraceae</taxon>
        <taxon>Pseudobutyrivibrio</taxon>
    </lineage>
</organism>
<protein>
    <submittedName>
        <fullName evidence="9">MBOAT family protein</fullName>
    </submittedName>
</protein>
<dbReference type="EMBL" id="CP043028">
    <property type="protein sequence ID" value="QFJ53545.1"/>
    <property type="molecule type" value="Genomic_DNA"/>
</dbReference>
<gene>
    <name evidence="9" type="ORF">FXF36_00995</name>
</gene>
<keyword evidence="7" id="KW-0012">Acyltransferase</keyword>
<feature type="transmembrane region" description="Helical" evidence="8">
    <location>
        <begin position="91"/>
        <end position="110"/>
    </location>
</feature>
<comment type="subcellular location">
    <subcellularLocation>
        <location evidence="1">Cell membrane</location>
        <topology evidence="1">Multi-pass membrane protein</topology>
    </subcellularLocation>
</comment>
<evidence type="ECO:0000256" key="6">
    <source>
        <dbReference type="ARBA" id="ARBA00023136"/>
    </source>
</evidence>
<feature type="transmembrane region" description="Helical" evidence="8">
    <location>
        <begin position="48"/>
        <end position="79"/>
    </location>
</feature>
<dbReference type="GO" id="GO:0005886">
    <property type="term" value="C:plasma membrane"/>
    <property type="evidence" value="ECO:0007669"/>
    <property type="project" value="UniProtKB-SubCell"/>
</dbReference>
<comment type="similarity">
    <text evidence="2 7">Belongs to the membrane-bound acyltransferase family.</text>
</comment>
<name>A0A5P6VLM4_PSEXY</name>
<evidence type="ECO:0000256" key="2">
    <source>
        <dbReference type="ARBA" id="ARBA00010323"/>
    </source>
</evidence>
<evidence type="ECO:0000313" key="10">
    <source>
        <dbReference type="Proteomes" id="UP000327030"/>
    </source>
</evidence>
<feature type="transmembrane region" description="Helical" evidence="8">
    <location>
        <begin position="418"/>
        <end position="437"/>
    </location>
</feature>
<dbReference type="AlphaFoldDB" id="A0A5P6VLM4"/>
<keyword evidence="6 7" id="KW-0472">Membrane</keyword>
<dbReference type="Proteomes" id="UP000327030">
    <property type="component" value="Chromosome 1"/>
</dbReference>
<evidence type="ECO:0000256" key="8">
    <source>
        <dbReference type="SAM" id="Phobius"/>
    </source>
</evidence>
<feature type="transmembrane region" description="Helical" evidence="8">
    <location>
        <begin position="367"/>
        <end position="386"/>
    </location>
</feature>
<accession>A0A5P6VLM4</accession>
<dbReference type="GO" id="GO:0042121">
    <property type="term" value="P:alginic acid biosynthetic process"/>
    <property type="evidence" value="ECO:0007669"/>
    <property type="project" value="InterPro"/>
</dbReference>
<keyword evidence="3 7" id="KW-1003">Cell membrane</keyword>
<feature type="transmembrane region" description="Helical" evidence="8">
    <location>
        <begin position="252"/>
        <end position="271"/>
    </location>
</feature>
<keyword evidence="4 8" id="KW-0812">Transmembrane</keyword>
<dbReference type="PIRSF" id="PIRSF016636">
    <property type="entry name" value="AlgI_DltB"/>
    <property type="match status" value="1"/>
</dbReference>
<dbReference type="PIRSF" id="PIRSF500217">
    <property type="entry name" value="AlgI"/>
    <property type="match status" value="1"/>
</dbReference>
<feature type="transmembrane region" description="Helical" evidence="8">
    <location>
        <begin position="337"/>
        <end position="355"/>
    </location>
</feature>
<dbReference type="InterPro" id="IPR004299">
    <property type="entry name" value="MBOAT_fam"/>
</dbReference>
<evidence type="ECO:0000256" key="1">
    <source>
        <dbReference type="ARBA" id="ARBA00004651"/>
    </source>
</evidence>
<evidence type="ECO:0000256" key="5">
    <source>
        <dbReference type="ARBA" id="ARBA00022989"/>
    </source>
</evidence>
<keyword evidence="5 8" id="KW-1133">Transmembrane helix</keyword>
<dbReference type="InterPro" id="IPR028362">
    <property type="entry name" value="AlgI"/>
</dbReference>
<dbReference type="OrthoDB" id="9805788at2"/>